<dbReference type="InterPro" id="IPR027417">
    <property type="entry name" value="P-loop_NTPase"/>
</dbReference>
<protein>
    <recommendedName>
        <fullName evidence="6">Elongator complex protein 6</fullName>
    </recommendedName>
</protein>
<reference evidence="4" key="1">
    <citation type="submission" date="2022-11" db="EMBL/GenBank/DDBJ databases">
        <authorList>
            <person name="Petersen C."/>
        </authorList>
    </citation>
    <scope>NUCLEOTIDE SEQUENCE</scope>
    <source>
        <strain evidence="4">IBT 19713</strain>
    </source>
</reference>
<dbReference type="EMBL" id="JAPQKS010000007">
    <property type="protein sequence ID" value="KAJ5220068.1"/>
    <property type="molecule type" value="Genomic_DNA"/>
</dbReference>
<comment type="pathway">
    <text evidence="1">tRNA modification; 5-methoxycarbonylmethyl-2-thiouridine-tRNA biosynthesis.</text>
</comment>
<evidence type="ECO:0000313" key="4">
    <source>
        <dbReference type="EMBL" id="KAJ5220068.1"/>
    </source>
</evidence>
<evidence type="ECO:0008006" key="6">
    <source>
        <dbReference type="Google" id="ProtNLM"/>
    </source>
</evidence>
<dbReference type="GO" id="GO:0033588">
    <property type="term" value="C:elongator holoenzyme complex"/>
    <property type="evidence" value="ECO:0007669"/>
    <property type="project" value="InterPro"/>
</dbReference>
<sequence>MPSQPPLPPLLTPYLSSHPDSSLTLVTSILGATSNWLILRFLHSSLASLWAPNPSFGLDESNNGTKKKVVLISFLRGWHFWRTEAKRLGLDLARLADKKQFAFIDGLSDLFNTAQGSRSPANPTPARPGIPQRTTLPVRGPPGAVPARGPPTAQIPSAGAPEGTTDKGVAQTLSFSGRGVAALDALENEILAVIAQLKISAEDGEEILLVIDQPDFLLAATGPSMDIGATEMAEWITGLQQNVHATVITLAADSPLIHNASTSGIQGSTPIEGEHAAFAIGLAHRARSVMQLRTLETGAATDVSGVLRISRGGGWSSGPEDNLDEKELLYYIQRDGGVRVFGRGES</sequence>
<dbReference type="RefSeq" id="XP_058326898.1">
    <property type="nucleotide sequence ID" value="XM_058478568.1"/>
</dbReference>
<dbReference type="Gene3D" id="3.40.50.300">
    <property type="entry name" value="P-loop containing nucleotide triphosphate hydrolases"/>
    <property type="match status" value="1"/>
</dbReference>
<proteinExistence type="inferred from homology"/>
<keyword evidence="5" id="KW-1185">Reference proteome</keyword>
<comment type="similarity">
    <text evidence="2">Belongs to the ELP6 family.</text>
</comment>
<dbReference type="GeneID" id="83205871"/>
<dbReference type="PANTHER" id="PTHR16184">
    <property type="entry name" value="ELONGATOR COMPLEX PROTEIN 6"/>
    <property type="match status" value="1"/>
</dbReference>
<reference evidence="4" key="2">
    <citation type="journal article" date="2023" name="IMA Fungus">
        <title>Comparative genomic study of the Penicillium genus elucidates a diverse pangenome and 15 lateral gene transfer events.</title>
        <authorList>
            <person name="Petersen C."/>
            <person name="Sorensen T."/>
            <person name="Nielsen M.R."/>
            <person name="Sondergaard T.E."/>
            <person name="Sorensen J.L."/>
            <person name="Fitzpatrick D.A."/>
            <person name="Frisvad J.C."/>
            <person name="Nielsen K.L."/>
        </authorList>
    </citation>
    <scope>NUCLEOTIDE SEQUENCE</scope>
    <source>
        <strain evidence="4">IBT 19713</strain>
    </source>
</reference>
<evidence type="ECO:0000256" key="2">
    <source>
        <dbReference type="ARBA" id="ARBA00008837"/>
    </source>
</evidence>
<evidence type="ECO:0000313" key="5">
    <source>
        <dbReference type="Proteomes" id="UP001150941"/>
    </source>
</evidence>
<evidence type="ECO:0000256" key="3">
    <source>
        <dbReference type="SAM" id="MobiDB-lite"/>
    </source>
</evidence>
<dbReference type="AlphaFoldDB" id="A0A9W9TEU9"/>
<dbReference type="Proteomes" id="UP001150941">
    <property type="component" value="Unassembled WGS sequence"/>
</dbReference>
<organism evidence="4 5">
    <name type="scientific">Penicillium chermesinum</name>
    <dbReference type="NCBI Taxonomy" id="63820"/>
    <lineage>
        <taxon>Eukaryota</taxon>
        <taxon>Fungi</taxon>
        <taxon>Dikarya</taxon>
        <taxon>Ascomycota</taxon>
        <taxon>Pezizomycotina</taxon>
        <taxon>Eurotiomycetes</taxon>
        <taxon>Eurotiomycetidae</taxon>
        <taxon>Eurotiales</taxon>
        <taxon>Aspergillaceae</taxon>
        <taxon>Penicillium</taxon>
    </lineage>
</organism>
<feature type="region of interest" description="Disordered" evidence="3">
    <location>
        <begin position="114"/>
        <end position="165"/>
    </location>
</feature>
<evidence type="ECO:0000256" key="1">
    <source>
        <dbReference type="ARBA" id="ARBA00005043"/>
    </source>
</evidence>
<comment type="caution">
    <text evidence="4">The sequence shown here is derived from an EMBL/GenBank/DDBJ whole genome shotgun (WGS) entry which is preliminary data.</text>
</comment>
<dbReference type="GO" id="GO:0002098">
    <property type="term" value="P:tRNA wobble uridine modification"/>
    <property type="evidence" value="ECO:0007669"/>
    <property type="project" value="InterPro"/>
</dbReference>
<accession>A0A9W9TEU9</accession>
<dbReference type="InterPro" id="IPR018627">
    <property type="entry name" value="ELP6"/>
</dbReference>
<gene>
    <name evidence="4" type="ORF">N7468_009272</name>
</gene>
<dbReference type="CDD" id="cd19495">
    <property type="entry name" value="Elp6"/>
    <property type="match status" value="1"/>
</dbReference>
<dbReference type="PANTHER" id="PTHR16184:SF6">
    <property type="entry name" value="ELONGATOR COMPLEX PROTEIN 6"/>
    <property type="match status" value="1"/>
</dbReference>
<dbReference type="OrthoDB" id="9995306at2759"/>
<name>A0A9W9TEU9_9EURO</name>